<dbReference type="Pfam" id="PF00646">
    <property type="entry name" value="F-box"/>
    <property type="match status" value="1"/>
</dbReference>
<dbReference type="PROSITE" id="PS50181">
    <property type="entry name" value="FBOX"/>
    <property type="match status" value="1"/>
</dbReference>
<dbReference type="PANTHER" id="PTHR32141">
    <property type="match status" value="1"/>
</dbReference>
<feature type="domain" description="F-box" evidence="2">
    <location>
        <begin position="29"/>
        <end position="65"/>
    </location>
</feature>
<dbReference type="InterPro" id="IPR053781">
    <property type="entry name" value="F-box_AtFBL13-like"/>
</dbReference>
<dbReference type="OMA" id="AVEGCND"/>
<feature type="region of interest" description="Disordered" evidence="1">
    <location>
        <begin position="1"/>
        <end position="20"/>
    </location>
</feature>
<dbReference type="STRING" id="4537.A0A0E0MG19"/>
<reference evidence="3" key="2">
    <citation type="submission" date="2018-05" db="EMBL/GenBank/DDBJ databases">
        <title>OpunRS2 (Oryza punctata Reference Sequence Version 2).</title>
        <authorList>
            <person name="Zhang J."/>
            <person name="Kudrna D."/>
            <person name="Lee S."/>
            <person name="Talag J."/>
            <person name="Welchert J."/>
            <person name="Wing R.A."/>
        </authorList>
    </citation>
    <scope>NUCLEOTIDE SEQUENCE [LARGE SCALE GENOMIC DNA]</scope>
</reference>
<dbReference type="SUPFAM" id="SSF52047">
    <property type="entry name" value="RNI-like"/>
    <property type="match status" value="1"/>
</dbReference>
<feature type="compositionally biased region" description="Basic residues" evidence="1">
    <location>
        <begin position="458"/>
        <end position="473"/>
    </location>
</feature>
<evidence type="ECO:0000256" key="1">
    <source>
        <dbReference type="SAM" id="MobiDB-lite"/>
    </source>
</evidence>
<feature type="region of interest" description="Disordered" evidence="1">
    <location>
        <begin position="560"/>
        <end position="591"/>
    </location>
</feature>
<dbReference type="InterPro" id="IPR055302">
    <property type="entry name" value="F-box_dom-containing"/>
</dbReference>
<evidence type="ECO:0000259" key="2">
    <source>
        <dbReference type="PROSITE" id="PS50181"/>
    </source>
</evidence>
<dbReference type="CDD" id="cd22160">
    <property type="entry name" value="F-box_AtFBL13-like"/>
    <property type="match status" value="1"/>
</dbReference>
<feature type="region of interest" description="Disordered" evidence="1">
    <location>
        <begin position="455"/>
        <end position="479"/>
    </location>
</feature>
<dbReference type="Proteomes" id="UP000026962">
    <property type="component" value="Chromosome 11"/>
</dbReference>
<reference evidence="3" key="1">
    <citation type="submission" date="2015-04" db="UniProtKB">
        <authorList>
            <consortium name="EnsemblPlants"/>
        </authorList>
    </citation>
    <scope>IDENTIFICATION</scope>
</reference>
<dbReference type="InterPro" id="IPR001810">
    <property type="entry name" value="F-box_dom"/>
</dbReference>
<organism evidence="3">
    <name type="scientific">Oryza punctata</name>
    <name type="common">Red rice</name>
    <dbReference type="NCBI Taxonomy" id="4537"/>
    <lineage>
        <taxon>Eukaryota</taxon>
        <taxon>Viridiplantae</taxon>
        <taxon>Streptophyta</taxon>
        <taxon>Embryophyta</taxon>
        <taxon>Tracheophyta</taxon>
        <taxon>Spermatophyta</taxon>
        <taxon>Magnoliopsida</taxon>
        <taxon>Liliopsida</taxon>
        <taxon>Poales</taxon>
        <taxon>Poaceae</taxon>
        <taxon>BOP clade</taxon>
        <taxon>Oryzoideae</taxon>
        <taxon>Oryzeae</taxon>
        <taxon>Oryzinae</taxon>
        <taxon>Oryza</taxon>
    </lineage>
</organism>
<keyword evidence="4" id="KW-1185">Reference proteome</keyword>
<dbReference type="Gene3D" id="1.20.1280.50">
    <property type="match status" value="1"/>
</dbReference>
<dbReference type="SUPFAM" id="SSF81383">
    <property type="entry name" value="F-box domain"/>
    <property type="match status" value="1"/>
</dbReference>
<dbReference type="PANTHER" id="PTHR32141:SF26">
    <property type="entry name" value="OS08G0328600 PROTEIN"/>
    <property type="match status" value="1"/>
</dbReference>
<feature type="compositionally biased region" description="Polar residues" evidence="1">
    <location>
        <begin position="560"/>
        <end position="580"/>
    </location>
</feature>
<accession>A0A0E0MG19</accession>
<dbReference type="AlphaFoldDB" id="A0A0E0MG19"/>
<protein>
    <recommendedName>
        <fullName evidence="2">F-box domain-containing protein</fullName>
    </recommendedName>
</protein>
<name>A0A0E0MG19_ORYPU</name>
<evidence type="ECO:0000313" key="3">
    <source>
        <dbReference type="EnsemblPlants" id="OPUNC11G13160.2"/>
    </source>
</evidence>
<dbReference type="eggNOG" id="ENOG502R42C">
    <property type="taxonomic scope" value="Eukaryota"/>
</dbReference>
<dbReference type="HOGENOM" id="CLU_024602_2_0_1"/>
<sequence length="591" mass="65835">MNKAADRLMPSPPPTTTTMTTTSTMAAAVDRISELPDDLLQRVLHFAPAKEAASTSLLSSRWRSLWRSTGAVNLAVHVRRDQDRDFFSVRDAFVRSAHAALAAAAAGHVRRLSMHVETKRLCLQLTVDAFLHRELLYWRRKHDVVSHPLARRVEELRVAAFVVNPDWPSFDGEVTSSEGEFRLCLGAQPSETLRVLDLAGCGGLSFAAGVVFPRLTTLRLWLCNLQISDLQGIIDFAPELATVHLESVFLAGTGEERCASLRFPVATALAMINCGADCYVCGGCGGATEIDAPRLRSFKYKGFARRFSLVSPAPDDMVERAELHFLDHFHNDSADAADTLRANFWRFLHNFHGVKSLKLKVSRLKHIAVAGRAARRDLLLPLHGVEYLDLTARHGDAASSGTTSTVAIANLLRCCPNLRGLVIRLTRMVPHDSLKNDSYAHDLLREQRRMDLDESARRFARRRRRGSSTKTHKKDLDDVSGDIHGLSGRSFACLRSSLRRVGIQFHLDEHNDCIGVRLIKFFAENAICLEEMCIDGGNERMRDHINRRVERWIAGRCSSAKMSENGTGSSSQPGAVQSSMPRFRVSPLQRR</sequence>
<dbReference type="Gramene" id="OPUNC11G13160.2">
    <property type="protein sequence ID" value="OPUNC11G13160.2"/>
    <property type="gene ID" value="OPUNC11G13160"/>
</dbReference>
<proteinExistence type="predicted"/>
<dbReference type="InterPro" id="IPR036047">
    <property type="entry name" value="F-box-like_dom_sf"/>
</dbReference>
<dbReference type="EnsemblPlants" id="OPUNC11G13160.2">
    <property type="protein sequence ID" value="OPUNC11G13160.2"/>
    <property type="gene ID" value="OPUNC11G13160"/>
</dbReference>
<evidence type="ECO:0000313" key="4">
    <source>
        <dbReference type="Proteomes" id="UP000026962"/>
    </source>
</evidence>